<organism evidence="2 3">
    <name type="scientific">Phytophthora palmivora</name>
    <dbReference type="NCBI Taxonomy" id="4796"/>
    <lineage>
        <taxon>Eukaryota</taxon>
        <taxon>Sar</taxon>
        <taxon>Stramenopiles</taxon>
        <taxon>Oomycota</taxon>
        <taxon>Peronosporomycetes</taxon>
        <taxon>Peronosporales</taxon>
        <taxon>Peronosporaceae</taxon>
        <taxon>Phytophthora</taxon>
    </lineage>
</organism>
<gene>
    <name evidence="2" type="ORF">PHPALM_28007</name>
</gene>
<dbReference type="AlphaFoldDB" id="A0A2P4XB63"/>
<evidence type="ECO:0000256" key="1">
    <source>
        <dbReference type="SAM" id="MobiDB-lite"/>
    </source>
</evidence>
<protein>
    <submittedName>
        <fullName evidence="2">Uncharacterized protein</fullName>
    </submittedName>
</protein>
<comment type="caution">
    <text evidence="2">The sequence shown here is derived from an EMBL/GenBank/DDBJ whole genome shotgun (WGS) entry which is preliminary data.</text>
</comment>
<dbReference type="Proteomes" id="UP000237271">
    <property type="component" value="Unassembled WGS sequence"/>
</dbReference>
<feature type="compositionally biased region" description="Basic and acidic residues" evidence="1">
    <location>
        <begin position="91"/>
        <end position="101"/>
    </location>
</feature>
<reference evidence="2 3" key="1">
    <citation type="journal article" date="2017" name="Genome Biol. Evol.">
        <title>Phytophthora megakarya and P. palmivora, closely related causal agents of cacao black pod rot, underwent increases in genome sizes and gene numbers by different mechanisms.</title>
        <authorList>
            <person name="Ali S.S."/>
            <person name="Shao J."/>
            <person name="Lary D.J."/>
            <person name="Kronmiller B."/>
            <person name="Shen D."/>
            <person name="Strem M.D."/>
            <person name="Amoako-Attah I."/>
            <person name="Akrofi A.Y."/>
            <person name="Begoude B.A."/>
            <person name="Ten Hoopen G.M."/>
            <person name="Coulibaly K."/>
            <person name="Kebe B.I."/>
            <person name="Melnick R.L."/>
            <person name="Guiltinan M.J."/>
            <person name="Tyler B.M."/>
            <person name="Meinhardt L.W."/>
            <person name="Bailey B.A."/>
        </authorList>
    </citation>
    <scope>NUCLEOTIDE SEQUENCE [LARGE SCALE GENOMIC DNA]</scope>
    <source>
        <strain evidence="3">sbr112.9</strain>
    </source>
</reference>
<evidence type="ECO:0000313" key="3">
    <source>
        <dbReference type="Proteomes" id="UP000237271"/>
    </source>
</evidence>
<sequence>MGNRKIVAVAASSRKSRRVTQELSGRTNSEEAICVHTEFEKRGLDIKDLTQLGSPLLLYPTRGVGQADEDQRDAAAGVGLSRAKHGGSAREGGRDRGRGQDGSDDFVDEVELDGVDVVEVVLVGVVEDMAAGVQTATPATPSALLHPMCIDQFVAFSPAKELWMKKKAYRSVGTQYIAGRVCRRAKNDKDKLQIQWLDTRFQSYVDNLSVGLYKRNQQLQRSFQLDDDDDLQEIKVFDTYEPAELLPTTLAEVEAVENMRFEPSGPPKP</sequence>
<keyword evidence="3" id="KW-1185">Reference proteome</keyword>
<dbReference type="EMBL" id="NCKW01015498">
    <property type="protein sequence ID" value="POM62790.1"/>
    <property type="molecule type" value="Genomic_DNA"/>
</dbReference>
<proteinExistence type="predicted"/>
<name>A0A2P4XB63_9STRA</name>
<feature type="region of interest" description="Disordered" evidence="1">
    <location>
        <begin position="68"/>
        <end position="105"/>
    </location>
</feature>
<evidence type="ECO:0000313" key="2">
    <source>
        <dbReference type="EMBL" id="POM62790.1"/>
    </source>
</evidence>
<accession>A0A2P4XB63</accession>